<protein>
    <recommendedName>
        <fullName evidence="5">Replication initiator protein A</fullName>
    </recommendedName>
</protein>
<dbReference type="EMBL" id="WEIA01000013">
    <property type="protein sequence ID" value="NLR23216.1"/>
    <property type="molecule type" value="Genomic_DNA"/>
</dbReference>
<proteinExistence type="predicted"/>
<dbReference type="Proteomes" id="UP001304419">
    <property type="component" value="Chromosome 1"/>
</dbReference>
<evidence type="ECO:0008006" key="5">
    <source>
        <dbReference type="Google" id="ProtNLM"/>
    </source>
</evidence>
<evidence type="ECO:0000313" key="4">
    <source>
        <dbReference type="Proteomes" id="UP001304419"/>
    </source>
</evidence>
<dbReference type="Proteomes" id="UP000646877">
    <property type="component" value="Unassembled WGS sequence"/>
</dbReference>
<gene>
    <name evidence="1" type="ORF">F9Y85_18240</name>
    <name evidence="2" type="ORF">R5H13_02215</name>
</gene>
<keyword evidence="4" id="KW-1185">Reference proteome</keyword>
<evidence type="ECO:0000313" key="2">
    <source>
        <dbReference type="EMBL" id="WOX29107.1"/>
    </source>
</evidence>
<name>A0A8I2H511_9GAMM</name>
<dbReference type="AlphaFoldDB" id="A0A8I2H511"/>
<reference evidence="1" key="1">
    <citation type="submission" date="2019-10" db="EMBL/GenBank/DDBJ databases">
        <authorList>
            <person name="Paulsen S."/>
        </authorList>
    </citation>
    <scope>NUCLEOTIDE SEQUENCE</scope>
    <source>
        <strain evidence="1">LMG 19692</strain>
    </source>
</reference>
<reference evidence="2 4" key="2">
    <citation type="submission" date="2023-10" db="EMBL/GenBank/DDBJ databases">
        <title>To unveil natural product biosynthetic capacity in Pseudoalteromonas.</title>
        <authorList>
            <person name="Wang J."/>
        </authorList>
    </citation>
    <scope>NUCLEOTIDE SEQUENCE [LARGE SCALE GENOMIC DNA]</scope>
    <source>
        <strain evidence="2 4">DSM 15914</strain>
    </source>
</reference>
<dbReference type="RefSeq" id="WP_193522323.1">
    <property type="nucleotide sequence ID" value="NZ_CBCSDF010000007.1"/>
</dbReference>
<accession>A0A8I2H511</accession>
<sequence>MALSHSNIEIITKCPIEERTIGSYPAFLIDPCILPLKKLEICTVEGFGKYKTVMLSSPQILPHGHYARLIIAHLTTQISRRPELPSYVIAKSVSDLFQQITGQDSISGGTYANFLLSLERVFDTTFTVVPTNKSKDKMRRRGFFAEADNLLNSEYGIGHFNAKYKQVLYTPSSSFKALIADDKSIIPIDLRFLQLARAKDIVLAHDLYLYLIRRGYGRERVGFVPWVTLHKDVFPYLEGLALSRFKRRFLHALDFILDCHPRSGISVDKKGKGIVIPPNNYLLRGRGG</sequence>
<dbReference type="EMBL" id="CP137578">
    <property type="protein sequence ID" value="WOX29107.1"/>
    <property type="molecule type" value="Genomic_DNA"/>
</dbReference>
<evidence type="ECO:0000313" key="3">
    <source>
        <dbReference type="Proteomes" id="UP000646877"/>
    </source>
</evidence>
<evidence type="ECO:0000313" key="1">
    <source>
        <dbReference type="EMBL" id="NLR23216.1"/>
    </source>
</evidence>
<organism evidence="1 3">
    <name type="scientific">Pseudoalteromonas maricaloris</name>
    <dbReference type="NCBI Taxonomy" id="184924"/>
    <lineage>
        <taxon>Bacteria</taxon>
        <taxon>Pseudomonadati</taxon>
        <taxon>Pseudomonadota</taxon>
        <taxon>Gammaproteobacteria</taxon>
        <taxon>Alteromonadales</taxon>
        <taxon>Pseudoalteromonadaceae</taxon>
        <taxon>Pseudoalteromonas</taxon>
    </lineage>
</organism>